<proteinExistence type="predicted"/>
<name>A0A0E9TFY5_ANGAN</name>
<accession>A0A0E9TFY5</accession>
<reference evidence="1" key="1">
    <citation type="submission" date="2014-11" db="EMBL/GenBank/DDBJ databases">
        <authorList>
            <person name="Amaro Gonzalez C."/>
        </authorList>
    </citation>
    <scope>NUCLEOTIDE SEQUENCE</scope>
</reference>
<reference evidence="1" key="2">
    <citation type="journal article" date="2015" name="Fish Shellfish Immunol.">
        <title>Early steps in the European eel (Anguilla anguilla)-Vibrio vulnificus interaction in the gills: Role of the RtxA13 toxin.</title>
        <authorList>
            <person name="Callol A."/>
            <person name="Pajuelo D."/>
            <person name="Ebbesson L."/>
            <person name="Teles M."/>
            <person name="MacKenzie S."/>
            <person name="Amaro C."/>
        </authorList>
    </citation>
    <scope>NUCLEOTIDE SEQUENCE</scope>
</reference>
<evidence type="ECO:0000313" key="1">
    <source>
        <dbReference type="EMBL" id="JAH51800.1"/>
    </source>
</evidence>
<organism evidence="1">
    <name type="scientific">Anguilla anguilla</name>
    <name type="common">European freshwater eel</name>
    <name type="synonym">Muraena anguilla</name>
    <dbReference type="NCBI Taxonomy" id="7936"/>
    <lineage>
        <taxon>Eukaryota</taxon>
        <taxon>Metazoa</taxon>
        <taxon>Chordata</taxon>
        <taxon>Craniata</taxon>
        <taxon>Vertebrata</taxon>
        <taxon>Euteleostomi</taxon>
        <taxon>Actinopterygii</taxon>
        <taxon>Neopterygii</taxon>
        <taxon>Teleostei</taxon>
        <taxon>Anguilliformes</taxon>
        <taxon>Anguillidae</taxon>
        <taxon>Anguilla</taxon>
    </lineage>
</organism>
<dbReference type="EMBL" id="GBXM01056777">
    <property type="protein sequence ID" value="JAH51800.1"/>
    <property type="molecule type" value="Transcribed_RNA"/>
</dbReference>
<sequence>MRAKQPQLEAVEVV</sequence>
<dbReference type="EMBL" id="GBXM01059080">
    <property type="protein sequence ID" value="JAH49497.1"/>
    <property type="molecule type" value="Transcribed_RNA"/>
</dbReference>
<protein>
    <submittedName>
        <fullName evidence="1">Uncharacterized protein</fullName>
    </submittedName>
</protein>